<dbReference type="EMBL" id="VIGB01000003">
    <property type="protein sequence ID" value="TQF05562.1"/>
    <property type="molecule type" value="Genomic_DNA"/>
</dbReference>
<dbReference type="AlphaFoldDB" id="A0A540W995"/>
<dbReference type="Proteomes" id="UP000319103">
    <property type="component" value="Unassembled WGS sequence"/>
</dbReference>
<accession>A0A540W995</accession>
<sequence>MSAFDDDLHAAIAGVLSSHGLGMLGRAVVVAEVHDDDGELGLITQPLPDTMPIWDRTGLLGYASLDLAGQVTAARVVEVEADDEEEE</sequence>
<name>A0A540W995_9ACTN</name>
<dbReference type="OrthoDB" id="3871954at2"/>
<reference evidence="1 2" key="1">
    <citation type="submission" date="2019-06" db="EMBL/GenBank/DDBJ databases">
        <title>Description of Kitasatospora acidophila sp. nov. isolated from pine grove soil, and reclassification of Streptomyces novaecaesareae to Kitasatospora novaeceasareae comb. nov.</title>
        <authorList>
            <person name="Kim M.J."/>
        </authorList>
    </citation>
    <scope>NUCLEOTIDE SEQUENCE [LARGE SCALE GENOMIC DNA]</scope>
    <source>
        <strain evidence="1 2">MMS16-CNU292</strain>
    </source>
</reference>
<keyword evidence="2" id="KW-1185">Reference proteome</keyword>
<evidence type="ECO:0000313" key="1">
    <source>
        <dbReference type="EMBL" id="TQF05562.1"/>
    </source>
</evidence>
<organism evidence="1 2">
    <name type="scientific">Kitasatospora acidiphila</name>
    <dbReference type="NCBI Taxonomy" id="2567942"/>
    <lineage>
        <taxon>Bacteria</taxon>
        <taxon>Bacillati</taxon>
        <taxon>Actinomycetota</taxon>
        <taxon>Actinomycetes</taxon>
        <taxon>Kitasatosporales</taxon>
        <taxon>Streptomycetaceae</taxon>
        <taxon>Kitasatospora</taxon>
    </lineage>
</organism>
<gene>
    <name evidence="1" type="ORF">E6W39_29200</name>
</gene>
<protein>
    <submittedName>
        <fullName evidence="1">Uncharacterized protein</fullName>
    </submittedName>
</protein>
<dbReference type="RefSeq" id="WP_141636037.1">
    <property type="nucleotide sequence ID" value="NZ_VIGB01000003.1"/>
</dbReference>
<evidence type="ECO:0000313" key="2">
    <source>
        <dbReference type="Proteomes" id="UP000319103"/>
    </source>
</evidence>
<comment type="caution">
    <text evidence="1">The sequence shown here is derived from an EMBL/GenBank/DDBJ whole genome shotgun (WGS) entry which is preliminary data.</text>
</comment>
<proteinExistence type="predicted"/>